<proteinExistence type="predicted"/>
<comment type="caution">
    <text evidence="2">The sequence shown here is derived from an EMBL/GenBank/DDBJ whole genome shotgun (WGS) entry which is preliminary data.</text>
</comment>
<evidence type="ECO:0000256" key="1">
    <source>
        <dbReference type="SAM" id="MobiDB-lite"/>
    </source>
</evidence>
<keyword evidence="3" id="KW-1185">Reference proteome</keyword>
<dbReference type="Proteomes" id="UP000557566">
    <property type="component" value="Unassembled WGS sequence"/>
</dbReference>
<organism evidence="2 3">
    <name type="scientific">Ophiocordyceps sinensis</name>
    <dbReference type="NCBI Taxonomy" id="72228"/>
    <lineage>
        <taxon>Eukaryota</taxon>
        <taxon>Fungi</taxon>
        <taxon>Dikarya</taxon>
        <taxon>Ascomycota</taxon>
        <taxon>Pezizomycotina</taxon>
        <taxon>Sordariomycetes</taxon>
        <taxon>Hypocreomycetidae</taxon>
        <taxon>Hypocreales</taxon>
        <taxon>Ophiocordycipitaceae</taxon>
        <taxon>Ophiocordyceps</taxon>
    </lineage>
</organism>
<accession>A0A8H4PWT5</accession>
<dbReference type="EMBL" id="JAAVMX010000002">
    <property type="protein sequence ID" value="KAF4511915.1"/>
    <property type="molecule type" value="Genomic_DNA"/>
</dbReference>
<evidence type="ECO:0000313" key="2">
    <source>
        <dbReference type="EMBL" id="KAF4511915.1"/>
    </source>
</evidence>
<feature type="region of interest" description="Disordered" evidence="1">
    <location>
        <begin position="1"/>
        <end position="26"/>
    </location>
</feature>
<gene>
    <name evidence="2" type="ORF">G6O67_001114</name>
</gene>
<protein>
    <submittedName>
        <fullName evidence="2">Uncharacterized protein</fullName>
    </submittedName>
</protein>
<dbReference type="AlphaFoldDB" id="A0A8H4PWT5"/>
<sequence>MKPSKHARRLHAIEPPVTVRDQSPSGGKRGLSFVAIQDALATHIYGQSIHALDRRPCTVQGQISRYEARRVLQWSTSRQGAKDMAGSVLQLVQVINVLGRPAIARGSALLDMHIPSKRMRVSCSTAVLTPGLTCSAPGKFAPLA</sequence>
<name>A0A8H4PWT5_9HYPO</name>
<reference evidence="2 3" key="1">
    <citation type="journal article" date="2020" name="Genome Biol. Evol.">
        <title>A new high-quality draft genome assembly of the Chinese cordyceps Ophiocordyceps sinensis.</title>
        <authorList>
            <person name="Shu R."/>
            <person name="Zhang J."/>
            <person name="Meng Q."/>
            <person name="Zhang H."/>
            <person name="Zhou G."/>
            <person name="Li M."/>
            <person name="Wu P."/>
            <person name="Zhao Y."/>
            <person name="Chen C."/>
            <person name="Qin Q."/>
        </authorList>
    </citation>
    <scope>NUCLEOTIDE SEQUENCE [LARGE SCALE GENOMIC DNA]</scope>
    <source>
        <strain evidence="2 3">IOZ07</strain>
    </source>
</reference>
<evidence type="ECO:0000313" key="3">
    <source>
        <dbReference type="Proteomes" id="UP000557566"/>
    </source>
</evidence>
<feature type="compositionally biased region" description="Basic residues" evidence="1">
    <location>
        <begin position="1"/>
        <end position="10"/>
    </location>
</feature>